<dbReference type="InterPro" id="IPR015421">
    <property type="entry name" value="PyrdxlP-dep_Trfase_major"/>
</dbReference>
<dbReference type="GO" id="GO:0008453">
    <property type="term" value="F:alanine-glyoxylate transaminase activity"/>
    <property type="evidence" value="ECO:0007669"/>
    <property type="project" value="TreeGrafter"/>
</dbReference>
<dbReference type="AlphaFoldDB" id="A0A1M5S1T5"/>
<dbReference type="FunFam" id="3.90.1150.10:FF:000031">
    <property type="entry name" value="Serine--glyoxylate aminotransferase"/>
    <property type="match status" value="1"/>
</dbReference>
<dbReference type="Gene3D" id="3.90.1150.10">
    <property type="entry name" value="Aspartate Aminotransferase, domain 1"/>
    <property type="match status" value="1"/>
</dbReference>
<feature type="binding site" evidence="6">
    <location>
        <position position="331"/>
    </location>
    <ligand>
        <name>substrate</name>
    </ligand>
</feature>
<organism evidence="11 12">
    <name type="scientific">Thermosipho atlanticus DSM 15807</name>
    <dbReference type="NCBI Taxonomy" id="1123380"/>
    <lineage>
        <taxon>Bacteria</taxon>
        <taxon>Thermotogati</taxon>
        <taxon>Thermotogota</taxon>
        <taxon>Thermotogae</taxon>
        <taxon>Thermotogales</taxon>
        <taxon>Fervidobacteriaceae</taxon>
        <taxon>Thermosipho</taxon>
    </lineage>
</organism>
<dbReference type="InterPro" id="IPR015422">
    <property type="entry name" value="PyrdxlP-dep_Trfase_small"/>
</dbReference>
<evidence type="ECO:0000256" key="6">
    <source>
        <dbReference type="PIRSR" id="PIRSR000524-1"/>
    </source>
</evidence>
<dbReference type="PROSITE" id="PS00595">
    <property type="entry name" value="AA_TRANSFER_CLASS_5"/>
    <property type="match status" value="1"/>
</dbReference>
<dbReference type="InterPro" id="IPR020578">
    <property type="entry name" value="Aminotrans_V_PyrdxlP_BS"/>
</dbReference>
<protein>
    <submittedName>
        <fullName evidence="11">L-aspartate aminotransferase apoenzyme</fullName>
    </submittedName>
</protein>
<dbReference type="SUPFAM" id="SSF53383">
    <property type="entry name" value="PLP-dependent transferases"/>
    <property type="match status" value="1"/>
</dbReference>
<dbReference type="FunFam" id="3.40.640.10:FF:000027">
    <property type="entry name" value="Serine--pyruvate aminotransferase, mitochondrial"/>
    <property type="match status" value="1"/>
</dbReference>
<keyword evidence="4 11" id="KW-0808">Transferase</keyword>
<evidence type="ECO:0000256" key="4">
    <source>
        <dbReference type="ARBA" id="ARBA00022679"/>
    </source>
</evidence>
<dbReference type="PANTHER" id="PTHR21152:SF40">
    <property type="entry name" value="ALANINE--GLYOXYLATE AMINOTRANSFERASE"/>
    <property type="match status" value="1"/>
</dbReference>
<keyword evidence="5 7" id="KW-0663">Pyridoxal phosphate</keyword>
<dbReference type="PANTHER" id="PTHR21152">
    <property type="entry name" value="AMINOTRANSFERASE CLASS V"/>
    <property type="match status" value="1"/>
</dbReference>
<dbReference type="InterPro" id="IPR024169">
    <property type="entry name" value="SP_NH2Trfase/AEP_transaminase"/>
</dbReference>
<evidence type="ECO:0000256" key="1">
    <source>
        <dbReference type="ARBA" id="ARBA00001933"/>
    </source>
</evidence>
<dbReference type="Proteomes" id="UP000242592">
    <property type="component" value="Unassembled WGS sequence"/>
</dbReference>
<accession>A0A1M5S1T5</accession>
<comment type="cofactor">
    <cofactor evidence="1 7 9">
        <name>pyridoxal 5'-phosphate</name>
        <dbReference type="ChEBI" id="CHEBI:597326"/>
    </cofactor>
</comment>
<evidence type="ECO:0000259" key="10">
    <source>
        <dbReference type="Pfam" id="PF00266"/>
    </source>
</evidence>
<evidence type="ECO:0000256" key="3">
    <source>
        <dbReference type="ARBA" id="ARBA00022576"/>
    </source>
</evidence>
<dbReference type="PIRSF" id="PIRSF000524">
    <property type="entry name" value="SPT"/>
    <property type="match status" value="1"/>
</dbReference>
<evidence type="ECO:0000313" key="12">
    <source>
        <dbReference type="Proteomes" id="UP000242592"/>
    </source>
</evidence>
<dbReference type="Gene3D" id="3.40.640.10">
    <property type="entry name" value="Type I PLP-dependent aspartate aminotransferase-like (Major domain)"/>
    <property type="match status" value="1"/>
</dbReference>
<dbReference type="OrthoDB" id="389074at2"/>
<keyword evidence="3 11" id="KW-0032">Aminotransferase</keyword>
<dbReference type="Pfam" id="PF00266">
    <property type="entry name" value="Aminotran_5"/>
    <property type="match status" value="1"/>
</dbReference>
<dbReference type="STRING" id="1123380.SAMN02745199_0754"/>
<evidence type="ECO:0000256" key="7">
    <source>
        <dbReference type="PIRSR" id="PIRSR000524-50"/>
    </source>
</evidence>
<keyword evidence="12" id="KW-1185">Reference proteome</keyword>
<feature type="domain" description="Aminotransferase class V" evidence="10">
    <location>
        <begin position="23"/>
        <end position="323"/>
    </location>
</feature>
<sequence>MIKKNYLLAPGPTPVPSDILLEGAKETIHHRTPQFVSILEETLEGLKYLFQTENRVFTLLSSGTGALEAAVSNLLNPGDKAIIVEAGKFGERWREIAEAYNINIVSLKLEWGEAVTPEQIKEAIEKHPDAKAVFTTYSETSTGTVIDLEGIAKITRDTDVVLVTDAVSALLAEPLKMDEWGIDVVVSGSQKGVMLPPGLAFIALNEKAWKLVENSNNSRYYFNLKAYNKKYPDNPWTPGVNLIYMLRKAINIIKNEGIENVWKRHKMLADATRAAVQALGLELFSKRPGNVATAVKVPEGVDGKKLTKIMRDKYGVTIAGGQEHLKGKIFRISTLGYLSIFDTIIGISALEFTLNELGYKVEFGKGVKAAQEVLYKEVNKE</sequence>
<evidence type="ECO:0000313" key="11">
    <source>
        <dbReference type="EMBL" id="SHH32414.1"/>
    </source>
</evidence>
<name>A0A1M5S1T5_9BACT</name>
<dbReference type="GO" id="GO:0019265">
    <property type="term" value="P:glycine biosynthetic process, by transamination of glyoxylate"/>
    <property type="evidence" value="ECO:0007669"/>
    <property type="project" value="TreeGrafter"/>
</dbReference>
<dbReference type="EMBL" id="FQXN01000002">
    <property type="protein sequence ID" value="SHH32414.1"/>
    <property type="molecule type" value="Genomic_DNA"/>
</dbReference>
<evidence type="ECO:0000256" key="2">
    <source>
        <dbReference type="ARBA" id="ARBA00009236"/>
    </source>
</evidence>
<proteinExistence type="inferred from homology"/>
<dbReference type="InterPro" id="IPR000192">
    <property type="entry name" value="Aminotrans_V_dom"/>
</dbReference>
<comment type="similarity">
    <text evidence="2 8">Belongs to the class-V pyridoxal-phosphate-dependent aminotransferase family.</text>
</comment>
<gene>
    <name evidence="11" type="ORF">SAMN02745199_0754</name>
</gene>
<reference evidence="12" key="1">
    <citation type="submission" date="2016-11" db="EMBL/GenBank/DDBJ databases">
        <authorList>
            <person name="Varghese N."/>
            <person name="Submissions S."/>
        </authorList>
    </citation>
    <scope>NUCLEOTIDE SEQUENCE [LARGE SCALE GENOMIC DNA]</scope>
    <source>
        <strain evidence="12">DSM 15807</strain>
    </source>
</reference>
<dbReference type="GO" id="GO:0004760">
    <property type="term" value="F:L-serine-pyruvate transaminase activity"/>
    <property type="evidence" value="ECO:0007669"/>
    <property type="project" value="TreeGrafter"/>
</dbReference>
<dbReference type="InterPro" id="IPR015424">
    <property type="entry name" value="PyrdxlP-dep_Trfase"/>
</dbReference>
<evidence type="ECO:0000256" key="8">
    <source>
        <dbReference type="RuleBase" id="RU004075"/>
    </source>
</evidence>
<evidence type="ECO:0000256" key="5">
    <source>
        <dbReference type="ARBA" id="ARBA00022898"/>
    </source>
</evidence>
<evidence type="ECO:0000256" key="9">
    <source>
        <dbReference type="RuleBase" id="RU004504"/>
    </source>
</evidence>
<feature type="modified residue" description="N6-(pyridoxal phosphate)lysine" evidence="7">
    <location>
        <position position="191"/>
    </location>
</feature>